<gene>
    <name evidence="3" type="ORF">HFV08_16935</name>
</gene>
<keyword evidence="1 3" id="KW-0378">Hydrolase</keyword>
<proteinExistence type="predicted"/>
<dbReference type="SUPFAM" id="SSF53474">
    <property type="entry name" value="alpha/beta-Hydrolases"/>
    <property type="match status" value="1"/>
</dbReference>
<dbReference type="RefSeq" id="WP_168540357.1">
    <property type="nucleotide sequence ID" value="NZ_JAAWWP010000009.1"/>
</dbReference>
<accession>A0ABX1H4C5</accession>
<dbReference type="InterPro" id="IPR000639">
    <property type="entry name" value="Epox_hydrolase-like"/>
</dbReference>
<dbReference type="EMBL" id="JAAWWP010000009">
    <property type="protein sequence ID" value="NKI42892.1"/>
    <property type="molecule type" value="Genomic_DNA"/>
</dbReference>
<reference evidence="3 4" key="1">
    <citation type="submission" date="2020-04" db="EMBL/GenBank/DDBJ databases">
        <title>Phylogenetic Diversity and Antibacterial Activity against Ralstonia solanacearum of Endophytic Actinomycete Isolated from Moss.</title>
        <authorList>
            <person name="Zhuang X."/>
        </authorList>
    </citation>
    <scope>NUCLEOTIDE SEQUENCE [LARGE SCALE GENOMIC DNA]</scope>
    <source>
        <strain evidence="3 4">LD120</strain>
    </source>
</reference>
<comment type="caution">
    <text evidence="3">The sequence shown here is derived from an EMBL/GenBank/DDBJ whole genome shotgun (WGS) entry which is preliminary data.</text>
</comment>
<organism evidence="3 4">
    <name type="scientific">Streptomyces physcomitrii</name>
    <dbReference type="NCBI Taxonomy" id="2724184"/>
    <lineage>
        <taxon>Bacteria</taxon>
        <taxon>Bacillati</taxon>
        <taxon>Actinomycetota</taxon>
        <taxon>Actinomycetes</taxon>
        <taxon>Kitasatosporales</taxon>
        <taxon>Streptomycetaceae</taxon>
        <taxon>Streptomyces</taxon>
    </lineage>
</organism>
<dbReference type="GO" id="GO:0016787">
    <property type="term" value="F:hydrolase activity"/>
    <property type="evidence" value="ECO:0007669"/>
    <property type="project" value="UniProtKB-KW"/>
</dbReference>
<feature type="domain" description="AB hydrolase-1" evidence="2">
    <location>
        <begin position="50"/>
        <end position="190"/>
    </location>
</feature>
<evidence type="ECO:0000313" key="3">
    <source>
        <dbReference type="EMBL" id="NKI42892.1"/>
    </source>
</evidence>
<dbReference type="Proteomes" id="UP000772196">
    <property type="component" value="Unassembled WGS sequence"/>
</dbReference>
<sequence length="319" mass="34148">MTLVPAAPVTGFGTVAAVPDLPSGFGERFRSHRYDLGDISLHAVTGGSGPALLLVGGWPQFWWQWRKVMLPLSEHFTVIAVDPRGVGRSDLPETGYDSTTAAGDLARLMTALGHDRFRLAGHDVGMMLAYALAADHPSRVSRLVLAEAALPGISDDPSALPPTARAAEATWHFMFNRLPSVNEELVEGREDLFYGGQFATKGATPDAMPPDVVAVYVEALRRPGALHASFHYYRALDMTIAQNQARARTPLTLPVLAVGGAAFRGAAVARDVRRVARDVRELVIEGCGHYVPEEAPEVFTSALLSFFAPTPTPTASAPA</sequence>
<protein>
    <submittedName>
        <fullName evidence="3">Alpha/beta hydrolase</fullName>
    </submittedName>
</protein>
<evidence type="ECO:0000313" key="4">
    <source>
        <dbReference type="Proteomes" id="UP000772196"/>
    </source>
</evidence>
<dbReference type="InterPro" id="IPR000073">
    <property type="entry name" value="AB_hydrolase_1"/>
</dbReference>
<dbReference type="Gene3D" id="3.40.50.1820">
    <property type="entry name" value="alpha/beta hydrolase"/>
    <property type="match status" value="1"/>
</dbReference>
<evidence type="ECO:0000256" key="1">
    <source>
        <dbReference type="ARBA" id="ARBA00022801"/>
    </source>
</evidence>
<dbReference type="PRINTS" id="PR00111">
    <property type="entry name" value="ABHYDROLASE"/>
</dbReference>
<dbReference type="PANTHER" id="PTHR43329">
    <property type="entry name" value="EPOXIDE HYDROLASE"/>
    <property type="match status" value="1"/>
</dbReference>
<dbReference type="Pfam" id="PF00561">
    <property type="entry name" value="Abhydrolase_1"/>
    <property type="match status" value="1"/>
</dbReference>
<keyword evidence="4" id="KW-1185">Reference proteome</keyword>
<dbReference type="InterPro" id="IPR029058">
    <property type="entry name" value="AB_hydrolase_fold"/>
</dbReference>
<dbReference type="PRINTS" id="PR00412">
    <property type="entry name" value="EPOXHYDRLASE"/>
</dbReference>
<name>A0ABX1H4C5_9ACTN</name>
<evidence type="ECO:0000259" key="2">
    <source>
        <dbReference type="Pfam" id="PF00561"/>
    </source>
</evidence>